<dbReference type="EMBL" id="OE181682">
    <property type="protein sequence ID" value="CAD7573537.1"/>
    <property type="molecule type" value="Genomic_DNA"/>
</dbReference>
<dbReference type="AlphaFoldDB" id="A0A7R9P8E4"/>
<dbReference type="GO" id="GO:0005634">
    <property type="term" value="C:nucleus"/>
    <property type="evidence" value="ECO:0007669"/>
    <property type="project" value="UniProtKB-SubCell"/>
</dbReference>
<name>A0A7R9P8E4_TIMCA</name>
<dbReference type="GO" id="GO:0000124">
    <property type="term" value="C:SAGA complex"/>
    <property type="evidence" value="ECO:0007669"/>
    <property type="project" value="TreeGrafter"/>
</dbReference>
<organism evidence="8">
    <name type="scientific">Timema californicum</name>
    <name type="common">California timema</name>
    <name type="synonym">Walking stick</name>
    <dbReference type="NCBI Taxonomy" id="61474"/>
    <lineage>
        <taxon>Eukaryota</taxon>
        <taxon>Metazoa</taxon>
        <taxon>Ecdysozoa</taxon>
        <taxon>Arthropoda</taxon>
        <taxon>Hexapoda</taxon>
        <taxon>Insecta</taxon>
        <taxon>Pterygota</taxon>
        <taxon>Neoptera</taxon>
        <taxon>Polyneoptera</taxon>
        <taxon>Phasmatodea</taxon>
        <taxon>Timematodea</taxon>
        <taxon>Timematoidea</taxon>
        <taxon>Timematidae</taxon>
        <taxon>Timema</taxon>
    </lineage>
</organism>
<dbReference type="PANTHER" id="PTHR13556">
    <property type="entry name" value="TRANSCRIPTIONAL ADAPTER 3-RELATED"/>
    <property type="match status" value="1"/>
</dbReference>
<evidence type="ECO:0000256" key="7">
    <source>
        <dbReference type="SAM" id="MobiDB-lite"/>
    </source>
</evidence>
<accession>A0A7R9P8E4</accession>
<proteinExistence type="inferred from homology"/>
<reference evidence="8" key="1">
    <citation type="submission" date="2020-11" db="EMBL/GenBank/DDBJ databases">
        <authorList>
            <person name="Tran Van P."/>
        </authorList>
    </citation>
    <scope>NUCLEOTIDE SEQUENCE</scope>
</reference>
<keyword evidence="6" id="KW-0175">Coiled coil</keyword>
<protein>
    <submittedName>
        <fullName evidence="8">(California timema) hypothetical protein</fullName>
    </submittedName>
</protein>
<dbReference type="GO" id="GO:0003713">
    <property type="term" value="F:transcription coactivator activity"/>
    <property type="evidence" value="ECO:0007669"/>
    <property type="project" value="TreeGrafter"/>
</dbReference>
<comment type="subcellular location">
    <subcellularLocation>
        <location evidence="1">Nucleus</location>
    </subcellularLocation>
</comment>
<evidence type="ECO:0000256" key="5">
    <source>
        <dbReference type="ARBA" id="ARBA00023242"/>
    </source>
</evidence>
<dbReference type="GO" id="GO:0006357">
    <property type="term" value="P:regulation of transcription by RNA polymerase II"/>
    <property type="evidence" value="ECO:0007669"/>
    <property type="project" value="TreeGrafter"/>
</dbReference>
<evidence type="ECO:0000256" key="4">
    <source>
        <dbReference type="ARBA" id="ARBA00023163"/>
    </source>
</evidence>
<sequence length="482" mass="54804">MMSSSGKLRQSPKKGPGKVKEYVKTSSKPRSSEIAGDTPSKELSYPYIKVADNEHLFPRYFAVLNRSEEDGIGMEDMDALQLEMEAMLSAVVKRNYILNDEIQVMNTAEEKRDKKNKASMSKGGPPSPGKRSKHHEKPVKKLKDVSKPKDTNTHSPLSIKINKNKVTPGQNVASSPAQTTPMSDPHELPDQTKMGSRRVLVPKNDTPNKFWLSVEPYCADILPEDIKLLDMMIQEHDQDTDYQKIPPLGRHYSLRWAQEDMLEEQDAASSQGKLGKGKPVELPHLSRRADRPSETVGPLTQRLITSFMEENVMVPVIEPPAFDRTKVRGGENATPPPRLNTFRNFTTNNSMSMERRIRKELEDQGLLDPVDPSKEDPVDDEILAEIKRCQTELKTISAQNFEQLKRLKRLATEEVMRQDLKKKLQHVDNEILEVFWRIHNTKLKKLPIMKREQELAVDALKEREALLKQIECVGDSAETARS</sequence>
<evidence type="ECO:0000256" key="1">
    <source>
        <dbReference type="ARBA" id="ARBA00004123"/>
    </source>
</evidence>
<feature type="compositionally biased region" description="Polar residues" evidence="7">
    <location>
        <begin position="164"/>
        <end position="182"/>
    </location>
</feature>
<dbReference type="Pfam" id="PF10198">
    <property type="entry name" value="Ada3"/>
    <property type="match status" value="1"/>
</dbReference>
<feature type="region of interest" description="Disordered" evidence="7">
    <location>
        <begin position="263"/>
        <end position="296"/>
    </location>
</feature>
<feature type="region of interest" description="Disordered" evidence="7">
    <location>
        <begin position="108"/>
        <end position="195"/>
    </location>
</feature>
<dbReference type="PANTHER" id="PTHR13556:SF2">
    <property type="entry name" value="TRANSCRIPTIONAL ADAPTER 3"/>
    <property type="match status" value="1"/>
</dbReference>
<feature type="region of interest" description="Disordered" evidence="7">
    <location>
        <begin position="1"/>
        <end position="44"/>
    </location>
</feature>
<comment type="similarity">
    <text evidence="2">Belongs to the NGG1 family.</text>
</comment>
<evidence type="ECO:0000256" key="3">
    <source>
        <dbReference type="ARBA" id="ARBA00023015"/>
    </source>
</evidence>
<evidence type="ECO:0000256" key="6">
    <source>
        <dbReference type="SAM" id="Coils"/>
    </source>
</evidence>
<keyword evidence="3" id="KW-0805">Transcription regulation</keyword>
<gene>
    <name evidence="8" type="ORF">TCMB3V08_LOCUS6173</name>
</gene>
<keyword evidence="5" id="KW-0539">Nucleus</keyword>
<feature type="coiled-coil region" evidence="6">
    <location>
        <begin position="410"/>
        <end position="469"/>
    </location>
</feature>
<evidence type="ECO:0000256" key="2">
    <source>
        <dbReference type="ARBA" id="ARBA00005330"/>
    </source>
</evidence>
<dbReference type="InterPro" id="IPR019340">
    <property type="entry name" value="Histone_AcTrfase_su3"/>
</dbReference>
<feature type="compositionally biased region" description="Basic and acidic residues" evidence="7">
    <location>
        <begin position="139"/>
        <end position="152"/>
    </location>
</feature>
<keyword evidence="4" id="KW-0804">Transcription</keyword>
<evidence type="ECO:0000313" key="8">
    <source>
        <dbReference type="EMBL" id="CAD7573537.1"/>
    </source>
</evidence>